<dbReference type="EC" id="2.7.11.1" evidence="1"/>
<dbReference type="Proteomes" id="UP001322277">
    <property type="component" value="Chromosome 1"/>
</dbReference>
<dbReference type="Gene3D" id="3.30.200.20">
    <property type="entry name" value="Phosphorylase Kinase, domain 1"/>
    <property type="match status" value="1"/>
</dbReference>
<dbReference type="KEGG" id="cdet:87938112"/>
<dbReference type="PANTHER" id="PTHR47634">
    <property type="entry name" value="PROTEIN KINASE DOMAIN-CONTAINING PROTEIN-RELATED"/>
    <property type="match status" value="1"/>
</dbReference>
<keyword evidence="6" id="KW-0067">ATP-binding</keyword>
<dbReference type="PANTHER" id="PTHR47634:SF9">
    <property type="entry name" value="PROTEIN KINASE DOMAIN-CONTAINING PROTEIN-RELATED"/>
    <property type="match status" value="1"/>
</dbReference>
<evidence type="ECO:0000256" key="4">
    <source>
        <dbReference type="ARBA" id="ARBA00022741"/>
    </source>
</evidence>
<dbReference type="GO" id="GO:0004674">
    <property type="term" value="F:protein serine/threonine kinase activity"/>
    <property type="evidence" value="ECO:0007669"/>
    <property type="project" value="UniProtKB-KW"/>
</dbReference>
<dbReference type="GO" id="GO:0050684">
    <property type="term" value="P:regulation of mRNA processing"/>
    <property type="evidence" value="ECO:0007669"/>
    <property type="project" value="TreeGrafter"/>
</dbReference>
<accession>A0AAX4I080</accession>
<evidence type="ECO:0000256" key="5">
    <source>
        <dbReference type="ARBA" id="ARBA00022777"/>
    </source>
</evidence>
<dbReference type="InterPro" id="IPR051334">
    <property type="entry name" value="SRPK"/>
</dbReference>
<dbReference type="GO" id="GO:0005524">
    <property type="term" value="F:ATP binding"/>
    <property type="evidence" value="ECO:0007669"/>
    <property type="project" value="UniProtKB-KW"/>
</dbReference>
<sequence>MASFLQLVKNSFCRGSPFRAPLSPLNFSSTGFPLVSDSTPLEEEHLDEFEAGQYYPANIGDVYDEKYLVLRKVGLRVYIDSLKIYTVDGGDLEEFQTYKALGKGNRSHPGYSHVRTALDTFKLKRPNDGSVMHHCLVRNPMWDSWKDVVRWNPAGLVNEELLKAGLAKLLLALDYPHSKCKIVHTEAFTRSELEDPSPRKFVDGAPIYKSRQFGRPKISDDVVLGDFGTAIRGDRRQFGQPQSQLPGHS</sequence>
<evidence type="ECO:0000313" key="9">
    <source>
        <dbReference type="EMBL" id="WQF76595.1"/>
    </source>
</evidence>
<dbReference type="Gene3D" id="1.10.510.10">
    <property type="entry name" value="Transferase(Phosphotransferase) domain 1"/>
    <property type="match status" value="1"/>
</dbReference>
<keyword evidence="4" id="KW-0547">Nucleotide-binding</keyword>
<evidence type="ECO:0000313" key="10">
    <source>
        <dbReference type="Proteomes" id="UP001322277"/>
    </source>
</evidence>
<dbReference type="GO" id="GO:0005634">
    <property type="term" value="C:nucleus"/>
    <property type="evidence" value="ECO:0007669"/>
    <property type="project" value="TreeGrafter"/>
</dbReference>
<comment type="catalytic activity">
    <reaction evidence="8">
        <text>L-seryl-[protein] + ATP = O-phospho-L-seryl-[protein] + ADP + H(+)</text>
        <dbReference type="Rhea" id="RHEA:17989"/>
        <dbReference type="Rhea" id="RHEA-COMP:9863"/>
        <dbReference type="Rhea" id="RHEA-COMP:11604"/>
        <dbReference type="ChEBI" id="CHEBI:15378"/>
        <dbReference type="ChEBI" id="CHEBI:29999"/>
        <dbReference type="ChEBI" id="CHEBI:30616"/>
        <dbReference type="ChEBI" id="CHEBI:83421"/>
        <dbReference type="ChEBI" id="CHEBI:456216"/>
        <dbReference type="EC" id="2.7.11.1"/>
    </reaction>
</comment>
<evidence type="ECO:0000256" key="8">
    <source>
        <dbReference type="ARBA" id="ARBA00048679"/>
    </source>
</evidence>
<dbReference type="GO" id="GO:0000245">
    <property type="term" value="P:spliceosomal complex assembly"/>
    <property type="evidence" value="ECO:0007669"/>
    <property type="project" value="TreeGrafter"/>
</dbReference>
<reference evidence="10" key="1">
    <citation type="journal article" date="2023" name="bioRxiv">
        <title>Complete genome of the Medicago anthracnose fungus, Colletotrichum destructivum, reveals a mini-chromosome-like region within a core chromosome.</title>
        <authorList>
            <person name="Lapalu N."/>
            <person name="Simon A."/>
            <person name="Lu A."/>
            <person name="Plaumann P.-L."/>
            <person name="Amselem J."/>
            <person name="Pigne S."/>
            <person name="Auger A."/>
            <person name="Koch C."/>
            <person name="Dallery J.-F."/>
            <person name="O'Connell R.J."/>
        </authorList>
    </citation>
    <scope>NUCLEOTIDE SEQUENCE [LARGE SCALE GENOMIC DNA]</scope>
    <source>
        <strain evidence="10">CBS 520.97</strain>
    </source>
</reference>
<dbReference type="GeneID" id="87938112"/>
<organism evidence="9 10">
    <name type="scientific">Colletotrichum destructivum</name>
    <dbReference type="NCBI Taxonomy" id="34406"/>
    <lineage>
        <taxon>Eukaryota</taxon>
        <taxon>Fungi</taxon>
        <taxon>Dikarya</taxon>
        <taxon>Ascomycota</taxon>
        <taxon>Pezizomycotina</taxon>
        <taxon>Sordariomycetes</taxon>
        <taxon>Hypocreomycetidae</taxon>
        <taxon>Glomerellales</taxon>
        <taxon>Glomerellaceae</taxon>
        <taxon>Colletotrichum</taxon>
        <taxon>Colletotrichum destructivum species complex</taxon>
    </lineage>
</organism>
<keyword evidence="5" id="KW-0418">Kinase</keyword>
<gene>
    <name evidence="9" type="ORF">CDEST_01609</name>
</gene>
<protein>
    <recommendedName>
        <fullName evidence="1">non-specific serine/threonine protein kinase</fullName>
        <ecNumber evidence="1">2.7.11.1</ecNumber>
    </recommendedName>
</protein>
<keyword evidence="2" id="KW-0723">Serine/threonine-protein kinase</keyword>
<dbReference type="EMBL" id="CP137305">
    <property type="protein sequence ID" value="WQF76595.1"/>
    <property type="molecule type" value="Genomic_DNA"/>
</dbReference>
<comment type="catalytic activity">
    <reaction evidence="7">
        <text>L-threonyl-[protein] + ATP = O-phospho-L-threonyl-[protein] + ADP + H(+)</text>
        <dbReference type="Rhea" id="RHEA:46608"/>
        <dbReference type="Rhea" id="RHEA-COMP:11060"/>
        <dbReference type="Rhea" id="RHEA-COMP:11605"/>
        <dbReference type="ChEBI" id="CHEBI:15378"/>
        <dbReference type="ChEBI" id="CHEBI:30013"/>
        <dbReference type="ChEBI" id="CHEBI:30616"/>
        <dbReference type="ChEBI" id="CHEBI:61977"/>
        <dbReference type="ChEBI" id="CHEBI:456216"/>
        <dbReference type="EC" id="2.7.11.1"/>
    </reaction>
</comment>
<keyword evidence="10" id="KW-1185">Reference proteome</keyword>
<name>A0AAX4I080_9PEZI</name>
<evidence type="ECO:0000256" key="7">
    <source>
        <dbReference type="ARBA" id="ARBA00047899"/>
    </source>
</evidence>
<dbReference type="AlphaFoldDB" id="A0AAX4I080"/>
<evidence type="ECO:0000256" key="3">
    <source>
        <dbReference type="ARBA" id="ARBA00022679"/>
    </source>
</evidence>
<evidence type="ECO:0000256" key="2">
    <source>
        <dbReference type="ARBA" id="ARBA00022527"/>
    </source>
</evidence>
<evidence type="ECO:0000256" key="6">
    <source>
        <dbReference type="ARBA" id="ARBA00022840"/>
    </source>
</evidence>
<dbReference type="GO" id="GO:0005737">
    <property type="term" value="C:cytoplasm"/>
    <property type="evidence" value="ECO:0007669"/>
    <property type="project" value="TreeGrafter"/>
</dbReference>
<evidence type="ECO:0000256" key="1">
    <source>
        <dbReference type="ARBA" id="ARBA00012513"/>
    </source>
</evidence>
<keyword evidence="3" id="KW-0808">Transferase</keyword>
<proteinExistence type="predicted"/>
<dbReference type="RefSeq" id="XP_062773819.1">
    <property type="nucleotide sequence ID" value="XM_062917768.1"/>
</dbReference>